<name>A0A067N2C7_BOTB1</name>
<gene>
    <name evidence="2" type="ORF">BOTBODRAFT_29205</name>
</gene>
<reference evidence="3" key="1">
    <citation type="journal article" date="2014" name="Proc. Natl. Acad. Sci. U.S.A.">
        <title>Extensive sampling of basidiomycete genomes demonstrates inadequacy of the white-rot/brown-rot paradigm for wood decay fungi.</title>
        <authorList>
            <person name="Riley R."/>
            <person name="Salamov A.A."/>
            <person name="Brown D.W."/>
            <person name="Nagy L.G."/>
            <person name="Floudas D."/>
            <person name="Held B.W."/>
            <person name="Levasseur A."/>
            <person name="Lombard V."/>
            <person name="Morin E."/>
            <person name="Otillar R."/>
            <person name="Lindquist E.A."/>
            <person name="Sun H."/>
            <person name="LaButti K.M."/>
            <person name="Schmutz J."/>
            <person name="Jabbour D."/>
            <person name="Luo H."/>
            <person name="Baker S.E."/>
            <person name="Pisabarro A.G."/>
            <person name="Walton J.D."/>
            <person name="Blanchette R.A."/>
            <person name="Henrissat B."/>
            <person name="Martin F."/>
            <person name="Cullen D."/>
            <person name="Hibbett D.S."/>
            <person name="Grigoriev I.V."/>
        </authorList>
    </citation>
    <scope>NUCLEOTIDE SEQUENCE [LARGE SCALE GENOMIC DNA]</scope>
    <source>
        <strain evidence="3">FD-172 SS1</strain>
    </source>
</reference>
<dbReference type="STRING" id="930990.A0A067N2C7"/>
<dbReference type="Proteomes" id="UP000027195">
    <property type="component" value="Unassembled WGS sequence"/>
</dbReference>
<feature type="region of interest" description="Disordered" evidence="1">
    <location>
        <begin position="239"/>
        <end position="266"/>
    </location>
</feature>
<feature type="compositionally biased region" description="Basic and acidic residues" evidence="1">
    <location>
        <begin position="351"/>
        <end position="370"/>
    </location>
</feature>
<dbReference type="FunCoup" id="A0A067N2C7">
    <property type="interactions" value="425"/>
</dbReference>
<organism evidence="2 3">
    <name type="scientific">Botryobasidium botryosum (strain FD-172 SS1)</name>
    <dbReference type="NCBI Taxonomy" id="930990"/>
    <lineage>
        <taxon>Eukaryota</taxon>
        <taxon>Fungi</taxon>
        <taxon>Dikarya</taxon>
        <taxon>Basidiomycota</taxon>
        <taxon>Agaricomycotina</taxon>
        <taxon>Agaricomycetes</taxon>
        <taxon>Cantharellales</taxon>
        <taxon>Botryobasidiaceae</taxon>
        <taxon>Botryobasidium</taxon>
    </lineage>
</organism>
<dbReference type="InterPro" id="IPR038511">
    <property type="entry name" value="TAP42/TAP46-like_sf"/>
</dbReference>
<dbReference type="InterPro" id="IPR007304">
    <property type="entry name" value="TAP46-like"/>
</dbReference>
<evidence type="ECO:0000256" key="1">
    <source>
        <dbReference type="SAM" id="MobiDB-lite"/>
    </source>
</evidence>
<sequence>MTESSSFARETSLPELFKSALTSASKASTLASNDDDAQESIRRSLANLKVLSDRLNHLSLYSRNETLEDLSTRNLAFMFVPYVACEMQNLVRTKDIDERKENIMKAQSHLRQFLATLDDYEIVPNDEKSLFRRESSSAPDPASRRELKIKQYRKEKEIRDKLNAARARRDPVHGSEPPASDFDLISALVPSTTTGNDGDDDDEDEDRDRELALLLLRLIWAQALSQLESMKQEFELIASAPPEQPKGDEQRDNTWRLDAPLPRGGPDGMGPLLDASGKPLRPFTILPSNSLSERARFQSEVFRPDHRLPTMTMDEYLEEEMRRGNIISGGGPQSEAQLTSKELLAVASEQDGTREGDEKSEEKRREEERWSVFTEKNPKGAGNTMNRG</sequence>
<dbReference type="PANTHER" id="PTHR10933">
    <property type="entry name" value="IMMUNOGLOBULIN-BINDING PROTEIN 1"/>
    <property type="match status" value="1"/>
</dbReference>
<dbReference type="GO" id="GO:0009966">
    <property type="term" value="P:regulation of signal transduction"/>
    <property type="evidence" value="ECO:0007669"/>
    <property type="project" value="InterPro"/>
</dbReference>
<proteinExistence type="predicted"/>
<evidence type="ECO:0008006" key="4">
    <source>
        <dbReference type="Google" id="ProtNLM"/>
    </source>
</evidence>
<dbReference type="OrthoDB" id="10261753at2759"/>
<feature type="compositionally biased region" description="Basic and acidic residues" evidence="1">
    <location>
        <begin position="160"/>
        <end position="173"/>
    </location>
</feature>
<dbReference type="Pfam" id="PF04177">
    <property type="entry name" value="TAP42"/>
    <property type="match status" value="1"/>
</dbReference>
<evidence type="ECO:0000313" key="3">
    <source>
        <dbReference type="Proteomes" id="UP000027195"/>
    </source>
</evidence>
<feature type="compositionally biased region" description="Basic and acidic residues" evidence="1">
    <location>
        <begin position="245"/>
        <end position="255"/>
    </location>
</feature>
<dbReference type="PANTHER" id="PTHR10933:SF9">
    <property type="entry name" value="IMMUNOGLOBULIN-BINDING PROTEIN 1"/>
    <property type="match status" value="1"/>
</dbReference>
<feature type="region of interest" description="Disordered" evidence="1">
    <location>
        <begin position="160"/>
        <end position="184"/>
    </location>
</feature>
<dbReference type="Gene3D" id="1.25.40.540">
    <property type="entry name" value="TAP42-like family"/>
    <property type="match status" value="1"/>
</dbReference>
<dbReference type="InParanoid" id="A0A067N2C7"/>
<evidence type="ECO:0000313" key="2">
    <source>
        <dbReference type="EMBL" id="KDQ17901.1"/>
    </source>
</evidence>
<accession>A0A067N2C7</accession>
<dbReference type="GO" id="GO:0005829">
    <property type="term" value="C:cytosol"/>
    <property type="evidence" value="ECO:0007669"/>
    <property type="project" value="TreeGrafter"/>
</dbReference>
<dbReference type="GO" id="GO:0035303">
    <property type="term" value="P:regulation of dephosphorylation"/>
    <property type="evidence" value="ECO:0007669"/>
    <property type="project" value="TreeGrafter"/>
</dbReference>
<dbReference type="AlphaFoldDB" id="A0A067N2C7"/>
<feature type="region of interest" description="Disordered" evidence="1">
    <location>
        <begin position="325"/>
        <end position="388"/>
    </location>
</feature>
<dbReference type="EMBL" id="KL198022">
    <property type="protein sequence ID" value="KDQ17901.1"/>
    <property type="molecule type" value="Genomic_DNA"/>
</dbReference>
<dbReference type="HOGENOM" id="CLU_041824_2_0_1"/>
<keyword evidence="3" id="KW-1185">Reference proteome</keyword>
<protein>
    <recommendedName>
        <fullName evidence="4">TAP42-like protein</fullName>
    </recommendedName>
</protein>
<dbReference type="GO" id="GO:0051721">
    <property type="term" value="F:protein phosphatase 2A binding"/>
    <property type="evidence" value="ECO:0007669"/>
    <property type="project" value="TreeGrafter"/>
</dbReference>